<evidence type="ECO:0000313" key="2">
    <source>
        <dbReference type="EMBL" id="VAW33782.1"/>
    </source>
</evidence>
<name>A0A3B0V4V1_9ZZZZ</name>
<protein>
    <recommendedName>
        <fullName evidence="3">Lipoprotein</fullName>
    </recommendedName>
</protein>
<accession>A0A3B0V4V1</accession>
<sequence length="199" mass="21367">MMLTQPKQRQIQHMILGFCCLLTLLLTACRSVSSTIDVKAEIEPEPIVGEIVTLRIEVVSEKFSGDGEINIQMLGEINFVAGSPEWQKTLVTHETSTGSQTLEIFVWRGHIEANEPQIQEVSICVTQPGEWGISLNAGTTGLDGGGGDVDGTRLHIISTADSAQVIPSSDYKGPQRSFSSTPLPTPMPVTVSVECSGEG</sequence>
<dbReference type="AlphaFoldDB" id="A0A3B0V4V1"/>
<reference evidence="2" key="1">
    <citation type="submission" date="2018-06" db="EMBL/GenBank/DDBJ databases">
        <authorList>
            <person name="Zhirakovskaya E."/>
        </authorList>
    </citation>
    <scope>NUCLEOTIDE SEQUENCE</scope>
</reference>
<dbReference type="EMBL" id="UOEU01000483">
    <property type="protein sequence ID" value="VAW33782.1"/>
    <property type="molecule type" value="Genomic_DNA"/>
</dbReference>
<organism evidence="2">
    <name type="scientific">hydrothermal vent metagenome</name>
    <dbReference type="NCBI Taxonomy" id="652676"/>
    <lineage>
        <taxon>unclassified sequences</taxon>
        <taxon>metagenomes</taxon>
        <taxon>ecological metagenomes</taxon>
    </lineage>
</organism>
<feature type="region of interest" description="Disordered" evidence="1">
    <location>
        <begin position="166"/>
        <end position="199"/>
    </location>
</feature>
<evidence type="ECO:0000256" key="1">
    <source>
        <dbReference type="SAM" id="MobiDB-lite"/>
    </source>
</evidence>
<evidence type="ECO:0008006" key="3">
    <source>
        <dbReference type="Google" id="ProtNLM"/>
    </source>
</evidence>
<dbReference type="PROSITE" id="PS51257">
    <property type="entry name" value="PROKAR_LIPOPROTEIN"/>
    <property type="match status" value="1"/>
</dbReference>
<gene>
    <name evidence="2" type="ORF">MNBD_CHLOROFLEXI01-1173</name>
</gene>
<proteinExistence type="predicted"/>